<keyword evidence="1 2" id="KW-0238">DNA-binding</keyword>
<feature type="domain" description="HTH tetR-type" evidence="3">
    <location>
        <begin position="13"/>
        <end position="73"/>
    </location>
</feature>
<dbReference type="PANTHER" id="PTHR30328:SF54">
    <property type="entry name" value="HTH-TYPE TRANSCRIPTIONAL REPRESSOR SCO4008"/>
    <property type="match status" value="1"/>
</dbReference>
<protein>
    <submittedName>
        <fullName evidence="4">TetR/AcrR family transcriptional regulator</fullName>
    </submittedName>
</protein>
<dbReference type="Pfam" id="PF17938">
    <property type="entry name" value="TetR_C_29"/>
    <property type="match status" value="1"/>
</dbReference>
<feature type="DNA-binding region" description="H-T-H motif" evidence="2">
    <location>
        <begin position="36"/>
        <end position="55"/>
    </location>
</feature>
<evidence type="ECO:0000256" key="2">
    <source>
        <dbReference type="PROSITE-ProRule" id="PRU00335"/>
    </source>
</evidence>
<accession>A0ABT3KV73</accession>
<dbReference type="Proteomes" id="UP001208935">
    <property type="component" value="Unassembled WGS sequence"/>
</dbReference>
<proteinExistence type="predicted"/>
<keyword evidence="5" id="KW-1185">Reference proteome</keyword>
<dbReference type="InterPro" id="IPR009057">
    <property type="entry name" value="Homeodomain-like_sf"/>
</dbReference>
<comment type="caution">
    <text evidence="4">The sequence shown here is derived from an EMBL/GenBank/DDBJ whole genome shotgun (WGS) entry which is preliminary data.</text>
</comment>
<dbReference type="InterPro" id="IPR041474">
    <property type="entry name" value="NicS_C"/>
</dbReference>
<evidence type="ECO:0000259" key="3">
    <source>
        <dbReference type="PROSITE" id="PS50977"/>
    </source>
</evidence>
<dbReference type="PRINTS" id="PR00455">
    <property type="entry name" value="HTHTETR"/>
</dbReference>
<dbReference type="RefSeq" id="WP_010100075.1">
    <property type="nucleotide sequence ID" value="NZ_QZCV01000002.1"/>
</dbReference>
<evidence type="ECO:0000313" key="4">
    <source>
        <dbReference type="EMBL" id="MCW5321814.1"/>
    </source>
</evidence>
<dbReference type="InterPro" id="IPR050109">
    <property type="entry name" value="HTH-type_TetR-like_transc_reg"/>
</dbReference>
<dbReference type="Pfam" id="PF00440">
    <property type="entry name" value="TetR_N"/>
    <property type="match status" value="1"/>
</dbReference>
<name>A0ABT3KV73_9BURK</name>
<organism evidence="4 5">
    <name type="scientific">Verminephrobacter aporrectodeae subsp. tuberculatae</name>
    <dbReference type="NCBI Taxonomy" id="1110392"/>
    <lineage>
        <taxon>Bacteria</taxon>
        <taxon>Pseudomonadati</taxon>
        <taxon>Pseudomonadota</taxon>
        <taxon>Betaproteobacteria</taxon>
        <taxon>Burkholderiales</taxon>
        <taxon>Comamonadaceae</taxon>
        <taxon>Verminephrobacter</taxon>
    </lineage>
</organism>
<dbReference type="EMBL" id="QZCW01000002">
    <property type="protein sequence ID" value="MCW5321814.1"/>
    <property type="molecule type" value="Genomic_DNA"/>
</dbReference>
<dbReference type="SUPFAM" id="SSF48498">
    <property type="entry name" value="Tetracyclin repressor-like, C-terminal domain"/>
    <property type="match status" value="1"/>
</dbReference>
<dbReference type="InterPro" id="IPR001647">
    <property type="entry name" value="HTH_TetR"/>
</dbReference>
<dbReference type="PANTHER" id="PTHR30328">
    <property type="entry name" value="TRANSCRIPTIONAL REPRESSOR"/>
    <property type="match status" value="1"/>
</dbReference>
<gene>
    <name evidence="4" type="ORF">D5039_11805</name>
</gene>
<reference evidence="5" key="1">
    <citation type="submission" date="2023-07" db="EMBL/GenBank/DDBJ databases">
        <title>Verminephrobacter genomes.</title>
        <authorList>
            <person name="Lund M.B."/>
        </authorList>
    </citation>
    <scope>NUCLEOTIDE SEQUENCE [LARGE SCALE GENOMIC DNA]</scope>
    <source>
        <strain evidence="5">AtM5-05</strain>
    </source>
</reference>
<dbReference type="Gene3D" id="1.10.357.10">
    <property type="entry name" value="Tetracycline Repressor, domain 2"/>
    <property type="match status" value="1"/>
</dbReference>
<dbReference type="PROSITE" id="PS50977">
    <property type="entry name" value="HTH_TETR_2"/>
    <property type="match status" value="1"/>
</dbReference>
<evidence type="ECO:0000313" key="5">
    <source>
        <dbReference type="Proteomes" id="UP001208935"/>
    </source>
</evidence>
<sequence>MGDKFPFRARNPEHTKQLILDAARVEFSRAGLAGARVDRIAETSGANKRMIYHYFGSKEQLFTAVIEDAYSRIRGQEMQLNLDALAPQEAIRQLVEFTWEYYLANPEFITLVNSENLHQARHITGNRELRKLQKAYVETVEKILQRGEAAGVFRSGIDALQLCITIAAIGFYYLTNRHTGSVIFGFNFTSRKALAARIEFNVETIMRMVLACPDEA</sequence>
<evidence type="ECO:0000256" key="1">
    <source>
        <dbReference type="ARBA" id="ARBA00023125"/>
    </source>
</evidence>
<dbReference type="SUPFAM" id="SSF46689">
    <property type="entry name" value="Homeodomain-like"/>
    <property type="match status" value="1"/>
</dbReference>
<dbReference type="InterPro" id="IPR036271">
    <property type="entry name" value="Tet_transcr_reg_TetR-rel_C_sf"/>
</dbReference>